<proteinExistence type="predicted"/>
<gene>
    <name evidence="1" type="ORF">IZO911_LOCUS41272</name>
</gene>
<protein>
    <submittedName>
        <fullName evidence="1">Uncharacterized protein</fullName>
    </submittedName>
</protein>
<accession>A0A815N9A9</accession>
<name>A0A815N9A9_9BILA</name>
<organism evidence="1 2">
    <name type="scientific">Adineta steineri</name>
    <dbReference type="NCBI Taxonomy" id="433720"/>
    <lineage>
        <taxon>Eukaryota</taxon>
        <taxon>Metazoa</taxon>
        <taxon>Spiralia</taxon>
        <taxon>Gnathifera</taxon>
        <taxon>Rotifera</taxon>
        <taxon>Eurotatoria</taxon>
        <taxon>Bdelloidea</taxon>
        <taxon>Adinetida</taxon>
        <taxon>Adinetidae</taxon>
        <taxon>Adineta</taxon>
    </lineage>
</organism>
<evidence type="ECO:0000313" key="1">
    <source>
        <dbReference type="EMBL" id="CAF1431743.1"/>
    </source>
</evidence>
<dbReference type="AlphaFoldDB" id="A0A815N9A9"/>
<reference evidence="1" key="1">
    <citation type="submission" date="2021-02" db="EMBL/GenBank/DDBJ databases">
        <authorList>
            <person name="Nowell W R."/>
        </authorList>
    </citation>
    <scope>NUCLEOTIDE SEQUENCE</scope>
</reference>
<comment type="caution">
    <text evidence="1">The sequence shown here is derived from an EMBL/GenBank/DDBJ whole genome shotgun (WGS) entry which is preliminary data.</text>
</comment>
<dbReference type="Proteomes" id="UP000663860">
    <property type="component" value="Unassembled WGS sequence"/>
</dbReference>
<feature type="non-terminal residue" evidence="1">
    <location>
        <position position="80"/>
    </location>
</feature>
<dbReference type="EMBL" id="CAJNOE010001537">
    <property type="protein sequence ID" value="CAF1431743.1"/>
    <property type="molecule type" value="Genomic_DNA"/>
</dbReference>
<sequence>MSGKRCRNAKDFLHLIEQKNSLIIIDELSPDEIELGRDELGLVFNQVKAVPNIQKVHSINVIDIDKIECKIYSNSDKKTT</sequence>
<evidence type="ECO:0000313" key="2">
    <source>
        <dbReference type="Proteomes" id="UP000663860"/>
    </source>
</evidence>